<proteinExistence type="predicted"/>
<dbReference type="Proteomes" id="UP000621859">
    <property type="component" value="Unassembled WGS sequence"/>
</dbReference>
<organism evidence="1 2">
    <name type="scientific">Silvimonas amylolytica</name>
    <dbReference type="NCBI Taxonomy" id="449663"/>
    <lineage>
        <taxon>Bacteria</taxon>
        <taxon>Pseudomonadati</taxon>
        <taxon>Pseudomonadota</taxon>
        <taxon>Betaproteobacteria</taxon>
        <taxon>Neisseriales</taxon>
        <taxon>Chitinibacteraceae</taxon>
        <taxon>Silvimonas</taxon>
    </lineage>
</organism>
<reference evidence="2" key="1">
    <citation type="journal article" date="2019" name="Int. J. Syst. Evol. Microbiol.">
        <title>The Global Catalogue of Microorganisms (GCM) 10K type strain sequencing project: providing services to taxonomists for standard genome sequencing and annotation.</title>
        <authorList>
            <consortium name="The Broad Institute Genomics Platform"/>
            <consortium name="The Broad Institute Genome Sequencing Center for Infectious Disease"/>
            <person name="Wu L."/>
            <person name="Ma J."/>
        </authorList>
    </citation>
    <scope>NUCLEOTIDE SEQUENCE [LARGE SCALE GENOMIC DNA]</scope>
    <source>
        <strain evidence="2">CGMCC 1.8860</strain>
    </source>
</reference>
<accession>A0ABQ2PLP8</accession>
<evidence type="ECO:0000313" key="2">
    <source>
        <dbReference type="Proteomes" id="UP000621859"/>
    </source>
</evidence>
<name>A0ABQ2PLP8_9NEIS</name>
<keyword evidence="2" id="KW-1185">Reference proteome</keyword>
<gene>
    <name evidence="1" type="ORF">GCM10010971_20270</name>
</gene>
<protein>
    <submittedName>
        <fullName evidence="1">Uncharacterized protein</fullName>
    </submittedName>
</protein>
<sequence length="62" mass="6967">MAVLTWSLTRRRSTICWKAWAFKHVQDPLAHFGAGGRKIAGNTGNTRLTHGQLQAKVTMEYP</sequence>
<dbReference type="EMBL" id="BMLY01000003">
    <property type="protein sequence ID" value="GGP26208.1"/>
    <property type="molecule type" value="Genomic_DNA"/>
</dbReference>
<comment type="caution">
    <text evidence="1">The sequence shown here is derived from an EMBL/GenBank/DDBJ whole genome shotgun (WGS) entry which is preliminary data.</text>
</comment>
<evidence type="ECO:0000313" key="1">
    <source>
        <dbReference type="EMBL" id="GGP26208.1"/>
    </source>
</evidence>